<gene>
    <name evidence="2" type="ORF">GRJ2_000213900</name>
</gene>
<proteinExistence type="predicted"/>
<protein>
    <recommendedName>
        <fullName evidence="1">Endonuclease/exonuclease/phosphatase domain-containing protein</fullName>
    </recommendedName>
</protein>
<dbReference type="PANTHER" id="PTHR33395:SF22">
    <property type="entry name" value="REVERSE TRANSCRIPTASE DOMAIN-CONTAINING PROTEIN"/>
    <property type="match status" value="1"/>
</dbReference>
<dbReference type="AlphaFoldDB" id="A0ABC9VX91"/>
<keyword evidence="3" id="KW-1185">Reference proteome</keyword>
<name>A0ABC9VX91_GRUJA</name>
<dbReference type="Gene3D" id="3.60.10.10">
    <property type="entry name" value="Endonuclease/exonuclease/phosphatase"/>
    <property type="match status" value="1"/>
</dbReference>
<evidence type="ECO:0000313" key="2">
    <source>
        <dbReference type="EMBL" id="GAB0177486.1"/>
    </source>
</evidence>
<sequence>MLRIRVDEEQVESLWVRIKEKANMGDTVVGVYCRQPDQDEEVNEAFYRQLEVASRSQALVLMGDFNHPDICWKDNTARHTQSRRFLQSIDDNFLTQVVEKPMRRGVLLDLVLKNKEGLVEDVKVGGSLGCSDHEMVEFRILHGRSRAISRITTLDFRRANFGLFKDLLGRIPWGPNIQSPLSLSSRSVHPKE</sequence>
<evidence type="ECO:0000313" key="3">
    <source>
        <dbReference type="Proteomes" id="UP001623348"/>
    </source>
</evidence>
<organism evidence="2 3">
    <name type="scientific">Grus japonensis</name>
    <name type="common">Japanese crane</name>
    <name type="synonym">Red-crowned crane</name>
    <dbReference type="NCBI Taxonomy" id="30415"/>
    <lineage>
        <taxon>Eukaryota</taxon>
        <taxon>Metazoa</taxon>
        <taxon>Chordata</taxon>
        <taxon>Craniata</taxon>
        <taxon>Vertebrata</taxon>
        <taxon>Euteleostomi</taxon>
        <taxon>Archelosauria</taxon>
        <taxon>Archosauria</taxon>
        <taxon>Dinosauria</taxon>
        <taxon>Saurischia</taxon>
        <taxon>Theropoda</taxon>
        <taxon>Coelurosauria</taxon>
        <taxon>Aves</taxon>
        <taxon>Neognathae</taxon>
        <taxon>Neoaves</taxon>
        <taxon>Gruiformes</taxon>
        <taxon>Gruidae</taxon>
        <taxon>Grus</taxon>
    </lineage>
</organism>
<dbReference type="SUPFAM" id="SSF56219">
    <property type="entry name" value="DNase I-like"/>
    <property type="match status" value="1"/>
</dbReference>
<evidence type="ECO:0000259" key="1">
    <source>
        <dbReference type="Pfam" id="PF14529"/>
    </source>
</evidence>
<dbReference type="InterPro" id="IPR036691">
    <property type="entry name" value="Endo/exonu/phosph_ase_sf"/>
</dbReference>
<reference evidence="2 3" key="1">
    <citation type="submission" date="2024-06" db="EMBL/GenBank/DDBJ databases">
        <title>The draft genome of Grus japonensis, version 3.</title>
        <authorList>
            <person name="Nabeshima K."/>
            <person name="Suzuki S."/>
            <person name="Onuma M."/>
        </authorList>
    </citation>
    <scope>NUCLEOTIDE SEQUENCE [LARGE SCALE GENOMIC DNA]</scope>
    <source>
        <strain evidence="2 3">451A</strain>
    </source>
</reference>
<comment type="caution">
    <text evidence="2">The sequence shown here is derived from an EMBL/GenBank/DDBJ whole genome shotgun (WGS) entry which is preliminary data.</text>
</comment>
<dbReference type="Proteomes" id="UP001623348">
    <property type="component" value="Unassembled WGS sequence"/>
</dbReference>
<dbReference type="PANTHER" id="PTHR33395">
    <property type="entry name" value="TRANSCRIPTASE, PUTATIVE-RELATED-RELATED"/>
    <property type="match status" value="1"/>
</dbReference>
<dbReference type="InterPro" id="IPR005135">
    <property type="entry name" value="Endo/exonuclease/phosphatase"/>
</dbReference>
<accession>A0ABC9VX91</accession>
<feature type="domain" description="Endonuclease/exonuclease/phosphatase" evidence="1">
    <location>
        <begin position="28"/>
        <end position="136"/>
    </location>
</feature>
<dbReference type="Pfam" id="PF14529">
    <property type="entry name" value="Exo_endo_phos_2"/>
    <property type="match status" value="1"/>
</dbReference>
<dbReference type="EMBL" id="BAAFJT010000001">
    <property type="protein sequence ID" value="GAB0177486.1"/>
    <property type="molecule type" value="Genomic_DNA"/>
</dbReference>